<dbReference type="InterPro" id="IPR045679">
    <property type="entry name" value="DUF6199"/>
</dbReference>
<sequence length="69" mass="7735">MALLGGILLILLGFLGVKFPAFIWYISIGWQFRDSEPSDIAIGINRFIGYFIIVTGVCFIIDFFFPTIG</sequence>
<evidence type="ECO:0000256" key="1">
    <source>
        <dbReference type="SAM" id="Phobius"/>
    </source>
</evidence>
<feature type="domain" description="DUF6199" evidence="2">
    <location>
        <begin position="6"/>
        <end position="61"/>
    </location>
</feature>
<reference evidence="4" key="1">
    <citation type="journal article" date="2019" name="Int. J. Syst. Evol. Microbiol.">
        <title>The Global Catalogue of Microorganisms (GCM) 10K type strain sequencing project: providing services to taxonomists for standard genome sequencing and annotation.</title>
        <authorList>
            <consortium name="The Broad Institute Genomics Platform"/>
            <consortium name="The Broad Institute Genome Sequencing Center for Infectious Disease"/>
            <person name="Wu L."/>
            <person name="Ma J."/>
        </authorList>
    </citation>
    <scope>NUCLEOTIDE SEQUENCE [LARGE SCALE GENOMIC DNA]</scope>
    <source>
        <strain evidence="4">CCUG 49339</strain>
    </source>
</reference>
<evidence type="ECO:0000313" key="3">
    <source>
        <dbReference type="EMBL" id="MFD1737277.1"/>
    </source>
</evidence>
<accession>A0ABW4LRX1</accession>
<name>A0ABW4LRX1_9BACI</name>
<keyword evidence="1" id="KW-0472">Membrane</keyword>
<keyword evidence="1" id="KW-0812">Transmembrane</keyword>
<gene>
    <name evidence="3" type="ORF">ACFSCX_12005</name>
</gene>
<evidence type="ECO:0000259" key="2">
    <source>
        <dbReference type="Pfam" id="PF19701"/>
    </source>
</evidence>
<keyword evidence="4" id="KW-1185">Reference proteome</keyword>
<keyword evidence="1" id="KW-1133">Transmembrane helix</keyword>
<evidence type="ECO:0000313" key="4">
    <source>
        <dbReference type="Proteomes" id="UP001597214"/>
    </source>
</evidence>
<organism evidence="3 4">
    <name type="scientific">Bacillus salitolerans</name>
    <dbReference type="NCBI Taxonomy" id="1437434"/>
    <lineage>
        <taxon>Bacteria</taxon>
        <taxon>Bacillati</taxon>
        <taxon>Bacillota</taxon>
        <taxon>Bacilli</taxon>
        <taxon>Bacillales</taxon>
        <taxon>Bacillaceae</taxon>
        <taxon>Bacillus</taxon>
    </lineage>
</organism>
<proteinExistence type="predicted"/>
<feature type="transmembrane region" description="Helical" evidence="1">
    <location>
        <begin position="6"/>
        <end position="26"/>
    </location>
</feature>
<dbReference type="Pfam" id="PF19701">
    <property type="entry name" value="DUF6199"/>
    <property type="match status" value="1"/>
</dbReference>
<dbReference type="Proteomes" id="UP001597214">
    <property type="component" value="Unassembled WGS sequence"/>
</dbReference>
<feature type="transmembrane region" description="Helical" evidence="1">
    <location>
        <begin position="47"/>
        <end position="68"/>
    </location>
</feature>
<dbReference type="RefSeq" id="WP_377928479.1">
    <property type="nucleotide sequence ID" value="NZ_JBHUEM010000020.1"/>
</dbReference>
<protein>
    <submittedName>
        <fullName evidence="3">DUF6199 family natural product biosynthesis protein</fullName>
    </submittedName>
</protein>
<dbReference type="EMBL" id="JBHUEM010000020">
    <property type="protein sequence ID" value="MFD1737277.1"/>
    <property type="molecule type" value="Genomic_DNA"/>
</dbReference>
<comment type="caution">
    <text evidence="3">The sequence shown here is derived from an EMBL/GenBank/DDBJ whole genome shotgun (WGS) entry which is preliminary data.</text>
</comment>